<dbReference type="PANTHER" id="PTHR46268:SF15">
    <property type="entry name" value="UNIVERSAL STRESS PROTEIN HP_0031"/>
    <property type="match status" value="1"/>
</dbReference>
<reference evidence="3 4" key="1">
    <citation type="submission" date="2020-08" db="EMBL/GenBank/DDBJ databases">
        <title>Genomic Encyclopedia of Type Strains, Phase III (KMG-III): the genomes of soil and plant-associated and newly described type strains.</title>
        <authorList>
            <person name="Whitman W."/>
        </authorList>
    </citation>
    <scope>NUCLEOTIDE SEQUENCE [LARGE SCALE GENOMIC DNA]</scope>
    <source>
        <strain evidence="3 4">CECT 8897</strain>
    </source>
</reference>
<dbReference type="CDD" id="cd00293">
    <property type="entry name" value="USP-like"/>
    <property type="match status" value="1"/>
</dbReference>
<dbReference type="InterPro" id="IPR006016">
    <property type="entry name" value="UspA"/>
</dbReference>
<dbReference type="EMBL" id="JACHXD010000003">
    <property type="protein sequence ID" value="MBB3118251.1"/>
    <property type="molecule type" value="Genomic_DNA"/>
</dbReference>
<protein>
    <submittedName>
        <fullName evidence="3">Nucleotide-binding universal stress UspA family protein</fullName>
    </submittedName>
</protein>
<dbReference type="RefSeq" id="WP_183440193.1">
    <property type="nucleotide sequence ID" value="NZ_JACHXD010000003.1"/>
</dbReference>
<sequence>MFKTIVLHVDASPHFNARMALAARMAQDFEAHLVGCAVTGLSLRDFVFLACSNRSAVPSGEYEQMREAPRIHLQQFTQQAESLGVDSYESRMVDEDAVQALQLQARYADLLVVGRGDPDSRGLRGTARLPEELALHSTRPVLVVPDGYHREGGIGKITIGWNASMEATRAVQTALPLLRRASKVQVAVINPDEMPDRHGEQPGADLALYLARHGVQIDVVQIETAQTTAGALLDLARSSGSDLLVAGARGHSRYREWALGGVTRDLLDQATLPLLLAH</sequence>
<comment type="caution">
    <text evidence="3">The sequence shown here is derived from an EMBL/GenBank/DDBJ whole genome shotgun (WGS) entry which is preliminary data.</text>
</comment>
<comment type="similarity">
    <text evidence="1">Belongs to the universal stress protein A family.</text>
</comment>
<feature type="domain" description="UspA" evidence="2">
    <location>
        <begin position="156"/>
        <end position="277"/>
    </location>
</feature>
<dbReference type="PRINTS" id="PR01438">
    <property type="entry name" value="UNVRSLSTRESS"/>
</dbReference>
<dbReference type="PANTHER" id="PTHR46268">
    <property type="entry name" value="STRESS RESPONSE PROTEIN NHAX"/>
    <property type="match status" value="1"/>
</dbReference>
<keyword evidence="4" id="KW-1185">Reference proteome</keyword>
<accession>A0A7W5FT62</accession>
<dbReference type="SUPFAM" id="SSF52402">
    <property type="entry name" value="Adenine nucleotide alpha hydrolases-like"/>
    <property type="match status" value="2"/>
</dbReference>
<dbReference type="InterPro" id="IPR006015">
    <property type="entry name" value="Universal_stress_UspA"/>
</dbReference>
<evidence type="ECO:0000256" key="1">
    <source>
        <dbReference type="ARBA" id="ARBA00008791"/>
    </source>
</evidence>
<evidence type="ECO:0000313" key="4">
    <source>
        <dbReference type="Proteomes" id="UP000541535"/>
    </source>
</evidence>
<dbReference type="AlphaFoldDB" id="A0A7W5FT62"/>
<evidence type="ECO:0000313" key="3">
    <source>
        <dbReference type="EMBL" id="MBB3118251.1"/>
    </source>
</evidence>
<dbReference type="Pfam" id="PF00582">
    <property type="entry name" value="Usp"/>
    <property type="match status" value="1"/>
</dbReference>
<proteinExistence type="inferred from homology"/>
<dbReference type="Gene3D" id="3.40.50.12370">
    <property type="match status" value="1"/>
</dbReference>
<name>A0A7W5FT62_9BURK</name>
<gene>
    <name evidence="3" type="ORF">FHS03_001282</name>
</gene>
<organism evidence="3 4">
    <name type="scientific">Pseudoduganella violacea</name>
    <dbReference type="NCBI Taxonomy" id="1715466"/>
    <lineage>
        <taxon>Bacteria</taxon>
        <taxon>Pseudomonadati</taxon>
        <taxon>Pseudomonadota</taxon>
        <taxon>Betaproteobacteria</taxon>
        <taxon>Burkholderiales</taxon>
        <taxon>Oxalobacteraceae</taxon>
        <taxon>Telluria group</taxon>
        <taxon>Pseudoduganella</taxon>
    </lineage>
</organism>
<dbReference type="Proteomes" id="UP000541535">
    <property type="component" value="Unassembled WGS sequence"/>
</dbReference>
<evidence type="ECO:0000259" key="2">
    <source>
        <dbReference type="Pfam" id="PF00582"/>
    </source>
</evidence>